<dbReference type="EC" id="5.6.2.2" evidence="6"/>
<dbReference type="InterPro" id="IPR002205">
    <property type="entry name" value="Topo_IIA_dom_A"/>
</dbReference>
<feature type="region of interest" description="Disordered" evidence="15">
    <location>
        <begin position="927"/>
        <end position="1036"/>
    </location>
</feature>
<evidence type="ECO:0000313" key="20">
    <source>
        <dbReference type="Proteomes" id="UP000291116"/>
    </source>
</evidence>
<evidence type="ECO:0000256" key="5">
    <source>
        <dbReference type="ARBA" id="ARBA00011080"/>
    </source>
</evidence>
<dbReference type="PANTHER" id="PTHR10169">
    <property type="entry name" value="DNA TOPOISOMERASE/GYRASE"/>
    <property type="match status" value="1"/>
</dbReference>
<evidence type="ECO:0000256" key="9">
    <source>
        <dbReference type="ARBA" id="ARBA00022840"/>
    </source>
</evidence>
<feature type="compositionally biased region" description="Pro residues" evidence="15">
    <location>
        <begin position="976"/>
        <end position="989"/>
    </location>
</feature>
<dbReference type="InterPro" id="IPR013757">
    <property type="entry name" value="Topo_IIA_A_a_sf"/>
</dbReference>
<feature type="compositionally biased region" description="Acidic residues" evidence="15">
    <location>
        <begin position="1711"/>
        <end position="1720"/>
    </location>
</feature>
<evidence type="ECO:0000256" key="1">
    <source>
        <dbReference type="ARBA" id="ARBA00000185"/>
    </source>
</evidence>
<dbReference type="Pfam" id="PF02518">
    <property type="entry name" value="HATPase_c"/>
    <property type="match status" value="1"/>
</dbReference>
<dbReference type="Gene3D" id="3.30.1490.30">
    <property type="match status" value="1"/>
</dbReference>
<comment type="cofactor">
    <cofactor evidence="2">
        <name>Ca(2+)</name>
        <dbReference type="ChEBI" id="CHEBI:29108"/>
    </cofactor>
</comment>
<dbReference type="OrthoDB" id="276498at2759"/>
<dbReference type="InterPro" id="IPR013506">
    <property type="entry name" value="Topo_IIA_bsu_dom2"/>
</dbReference>
<evidence type="ECO:0000256" key="13">
    <source>
        <dbReference type="ARBA" id="ARBA00023235"/>
    </source>
</evidence>
<dbReference type="PROSITE" id="PS00177">
    <property type="entry name" value="TOPOISOMERASE_II"/>
    <property type="match status" value="1"/>
</dbReference>
<dbReference type="PROSITE" id="PS52040">
    <property type="entry name" value="TOPO_IIA"/>
    <property type="match status" value="1"/>
</dbReference>
<evidence type="ECO:0000256" key="14">
    <source>
        <dbReference type="PROSITE-ProRule" id="PRU01384"/>
    </source>
</evidence>
<evidence type="ECO:0000256" key="8">
    <source>
        <dbReference type="ARBA" id="ARBA00022741"/>
    </source>
</evidence>
<dbReference type="GO" id="GO:0046872">
    <property type="term" value="F:metal ion binding"/>
    <property type="evidence" value="ECO:0007669"/>
    <property type="project" value="UniProtKB-KW"/>
</dbReference>
<keyword evidence="8" id="KW-0547">Nucleotide-binding</keyword>
<comment type="catalytic activity">
    <reaction evidence="1 14">
        <text>ATP-dependent breakage, passage and rejoining of double-stranded DNA.</text>
        <dbReference type="EC" id="5.6.2.2"/>
    </reaction>
</comment>
<dbReference type="SUPFAM" id="SSF54211">
    <property type="entry name" value="Ribosomal protein S5 domain 2-like"/>
    <property type="match status" value="1"/>
</dbReference>
<dbReference type="InterPro" id="IPR014721">
    <property type="entry name" value="Ribsml_uS5_D2-typ_fold_subgr"/>
</dbReference>
<dbReference type="Pfam" id="PF01751">
    <property type="entry name" value="Toprim"/>
    <property type="match status" value="1"/>
</dbReference>
<keyword evidence="13 14" id="KW-0413">Isomerase</keyword>
<feature type="domain" description="Toprim" evidence="17">
    <location>
        <begin position="1588"/>
        <end position="1705"/>
    </location>
</feature>
<feature type="region of interest" description="Disordered" evidence="15">
    <location>
        <begin position="833"/>
        <end position="859"/>
    </location>
</feature>
<evidence type="ECO:0000256" key="12">
    <source>
        <dbReference type="ARBA" id="ARBA00023125"/>
    </source>
</evidence>
<feature type="chain" id="PRO_5019239756" description="DNA topoisomerase (ATP-hydrolyzing)" evidence="16">
    <location>
        <begin position="23"/>
        <end position="2333"/>
    </location>
</feature>
<dbReference type="SMART" id="SM00387">
    <property type="entry name" value="HATPase_c"/>
    <property type="match status" value="1"/>
</dbReference>
<dbReference type="SMART" id="SM00434">
    <property type="entry name" value="TOP4c"/>
    <property type="match status" value="1"/>
</dbReference>
<evidence type="ECO:0000256" key="16">
    <source>
        <dbReference type="SAM" id="SignalP"/>
    </source>
</evidence>
<keyword evidence="7" id="KW-0479">Metal-binding</keyword>
<evidence type="ECO:0000259" key="18">
    <source>
        <dbReference type="PROSITE" id="PS52040"/>
    </source>
</evidence>
<keyword evidence="10" id="KW-0460">Magnesium</keyword>
<dbReference type="InterPro" id="IPR013758">
    <property type="entry name" value="Topo_IIA_A/C_ab"/>
</dbReference>
<proteinExistence type="inferred from homology"/>
<dbReference type="PANTHER" id="PTHR10169:SF38">
    <property type="entry name" value="DNA TOPOISOMERASE 2"/>
    <property type="match status" value="1"/>
</dbReference>
<dbReference type="InterPro" id="IPR036890">
    <property type="entry name" value="HATPase_C_sf"/>
</dbReference>
<dbReference type="InterPro" id="IPR001154">
    <property type="entry name" value="TopoII_euk"/>
</dbReference>
<evidence type="ECO:0000256" key="15">
    <source>
        <dbReference type="SAM" id="MobiDB-lite"/>
    </source>
</evidence>
<dbReference type="GO" id="GO:0006265">
    <property type="term" value="P:DNA topological change"/>
    <property type="evidence" value="ECO:0007669"/>
    <property type="project" value="UniProtKB-UniRule"/>
</dbReference>
<dbReference type="Gene3D" id="3.40.50.670">
    <property type="match status" value="2"/>
</dbReference>
<dbReference type="Pfam" id="PF00521">
    <property type="entry name" value="DNA_topoisoIV"/>
    <property type="match status" value="1"/>
</dbReference>
<keyword evidence="9" id="KW-0067">ATP-binding</keyword>
<dbReference type="FunFam" id="3.90.199.10:FF:000002">
    <property type="entry name" value="DNA topoisomerase 2"/>
    <property type="match status" value="1"/>
</dbReference>
<evidence type="ECO:0000256" key="6">
    <source>
        <dbReference type="ARBA" id="ARBA00012895"/>
    </source>
</evidence>
<organism evidence="19 20">
    <name type="scientific">Pseudo-nitzschia multistriata</name>
    <dbReference type="NCBI Taxonomy" id="183589"/>
    <lineage>
        <taxon>Eukaryota</taxon>
        <taxon>Sar</taxon>
        <taxon>Stramenopiles</taxon>
        <taxon>Ochrophyta</taxon>
        <taxon>Bacillariophyta</taxon>
        <taxon>Bacillariophyceae</taxon>
        <taxon>Bacillariophycidae</taxon>
        <taxon>Bacillariales</taxon>
        <taxon>Bacillariaceae</taxon>
        <taxon>Pseudo-nitzschia</taxon>
    </lineage>
</organism>
<evidence type="ECO:0000256" key="7">
    <source>
        <dbReference type="ARBA" id="ARBA00022723"/>
    </source>
</evidence>
<dbReference type="SMART" id="SM00433">
    <property type="entry name" value="TOP2c"/>
    <property type="match status" value="1"/>
</dbReference>
<evidence type="ECO:0000259" key="17">
    <source>
        <dbReference type="PROSITE" id="PS50880"/>
    </source>
</evidence>
<reference evidence="19 20" key="1">
    <citation type="submission" date="2019-01" db="EMBL/GenBank/DDBJ databases">
        <authorList>
            <person name="Ferrante I. M."/>
        </authorList>
    </citation>
    <scope>NUCLEOTIDE SEQUENCE [LARGE SCALE GENOMIC DNA]</scope>
    <source>
        <strain evidence="19 20">B856</strain>
    </source>
</reference>
<dbReference type="Gene3D" id="3.30.565.10">
    <property type="entry name" value="Histidine kinase-like ATPase, C-terminal domain"/>
    <property type="match status" value="1"/>
</dbReference>
<comment type="subcellular location">
    <subcellularLocation>
        <location evidence="4">Plastid</location>
        <location evidence="4">Chloroplast</location>
    </subcellularLocation>
</comment>
<keyword evidence="12 14" id="KW-0238">DNA-binding</keyword>
<evidence type="ECO:0000256" key="3">
    <source>
        <dbReference type="ARBA" id="ARBA00001946"/>
    </source>
</evidence>
<name>A0A448Z0S1_9STRA</name>
<feature type="region of interest" description="Disordered" evidence="15">
    <location>
        <begin position="1701"/>
        <end position="1722"/>
    </location>
</feature>
<comment type="similarity">
    <text evidence="5">Belongs to the type II topoisomerase family.</text>
</comment>
<dbReference type="GO" id="GO:0003918">
    <property type="term" value="F:DNA topoisomerase type II (double strand cut, ATP-hydrolyzing) activity"/>
    <property type="evidence" value="ECO:0007669"/>
    <property type="project" value="UniProtKB-EC"/>
</dbReference>
<evidence type="ECO:0000256" key="10">
    <source>
        <dbReference type="ARBA" id="ARBA00022842"/>
    </source>
</evidence>
<dbReference type="PRINTS" id="PR00418">
    <property type="entry name" value="TPI2FAMILY"/>
</dbReference>
<dbReference type="GO" id="GO:0000819">
    <property type="term" value="P:sister chromatid segregation"/>
    <property type="evidence" value="ECO:0007669"/>
    <property type="project" value="TreeGrafter"/>
</dbReference>
<evidence type="ECO:0000313" key="19">
    <source>
        <dbReference type="EMBL" id="VEU35638.1"/>
    </source>
</evidence>
<dbReference type="EMBL" id="CAACVS010000064">
    <property type="protein sequence ID" value="VEU35638.1"/>
    <property type="molecule type" value="Genomic_DNA"/>
</dbReference>
<feature type="signal peptide" evidence="16">
    <location>
        <begin position="1"/>
        <end position="22"/>
    </location>
</feature>
<feature type="compositionally biased region" description="Low complexity" evidence="15">
    <location>
        <begin position="1090"/>
        <end position="1100"/>
    </location>
</feature>
<feature type="domain" description="Topo IIA-type catalytic" evidence="18">
    <location>
        <begin position="1874"/>
        <end position="2326"/>
    </location>
</feature>
<dbReference type="InterPro" id="IPR020568">
    <property type="entry name" value="Ribosomal_Su5_D2-typ_SF"/>
</dbReference>
<dbReference type="Proteomes" id="UP000291116">
    <property type="component" value="Unassembled WGS sequence"/>
</dbReference>
<keyword evidence="20" id="KW-1185">Reference proteome</keyword>
<accession>A0A448Z0S1</accession>
<dbReference type="Gene3D" id="3.90.199.10">
    <property type="entry name" value="Topoisomerase II, domain 5"/>
    <property type="match status" value="1"/>
</dbReference>
<dbReference type="GO" id="GO:0000712">
    <property type="term" value="P:resolution of meiotic recombination intermediates"/>
    <property type="evidence" value="ECO:0007669"/>
    <property type="project" value="TreeGrafter"/>
</dbReference>
<feature type="region of interest" description="Disordered" evidence="15">
    <location>
        <begin position="1053"/>
        <end position="1110"/>
    </location>
</feature>
<feature type="compositionally biased region" description="Basic and acidic residues" evidence="15">
    <location>
        <begin position="1101"/>
        <end position="1110"/>
    </location>
</feature>
<dbReference type="SUPFAM" id="SSF56719">
    <property type="entry name" value="Type II DNA topoisomerase"/>
    <property type="match status" value="1"/>
</dbReference>
<comment type="cofactor">
    <cofactor evidence="3">
        <name>Mg(2+)</name>
        <dbReference type="ChEBI" id="CHEBI:18420"/>
    </cofactor>
</comment>
<dbReference type="GO" id="GO:0005634">
    <property type="term" value="C:nucleus"/>
    <property type="evidence" value="ECO:0007669"/>
    <property type="project" value="TreeGrafter"/>
</dbReference>
<dbReference type="Gene3D" id="3.30.230.10">
    <property type="match status" value="1"/>
</dbReference>
<sequence>MMFSKLSVAALSLGRMSWPVQAEDKPSIGLYELMTLGEPLEPIVEVTEFEPLTGRVFIEAHPDMKGSVAASVYIPKDETSPCADGQFYGSSGEEGSDEIAFDADADIPDEVEGKTKNGSLGAITFEINDPMESPFYSGNDDEGVVNMCISAEINGGDDLGNQLISYVDTHLTVQVIHGSIFASYGQNVQLSSLEPGSAEERIDNTVPVETEIVTKKEFEEKESYRVGMDFSIYAYLEQEQKDKGWSIVGFDEILCGGEVLKASGEDPGILTEISTDSSLLHDAPDDEGAYFTSVVLPAFEPTEDGSSEFLCEGKVKLKNNNRPPATCAKYNDDTREHFGNTEISIEAYFMDFEWIASECYAHCESMYRFNVAPDPSSHLILVNQCHTGDQRCVCSSIPDDTAPIDAETIDGCAVPQRENGEEVFSCLGSERTEEDFYVLRGSDVLERPRRPAVTCFDPVKWPFYENDAPFMIEIGEKSYEELAEECLLECAKTRQSSLVLVSGLPMPGCPKPDEDKFECMCSEINDELTPHYNERLGAETCFAEGNGCGSDLAIRSDAKFPLRPRVTCVDWHNNLEYFGNYYVNLDHLDSMDFETVASACFNVCLVHGFAYPDVGSDDTVFGVGLAPYPRPAFQSLILVNQNAIHDGSQQCVCTSVPDDTPPMEPEEIENCSLPEEIGPVIDDMEDYFVLRGSDLVDYFDRSDVTCFDRGDKKLMTSYYDYRFNGQFLEEQEQEVLVEKGDKTTKELTIECLEKCRNNDKLPTPFSSGLVFLEHYLPECAPPEDDQIRCVCSGLPNWFPSFREETQTFAQCVEKPHGCGSTFIIKSDAAFLQDQPTEGDDTGGDTQPEEKQQEVKGVGRRLQDTGAGAAVLPETTAFSATVTVSRTEGDGLGGLWAPAEGIAGRASTVAATAAVAAAFALAATSNRLLSPPEQHRQGNANGIGKDNPAQHHTTPHHATPRNTTQHHATPHHATPRHPSPNQPGTAPSPPMILRRIRPPPRTRQWGIPPPCQGERRRRSSGSLRAPASEPRPCPFPWPCPWPCPRRGGLPAGGNPGAVRWWSSPAPRAPERATDSEAATTTTAAPIDSESTNTNGNTNTHTDAGEKSIEERYSRKTPLEHVLLRPGMYVGPTERLPPADCWAMDPLPPPVVLPPPGKDGPIARGGDPLLRPPLAPSLVRREAGLVPALQKIFDEILVNATDNHLRHPKTCNKLEVSIDRGDPSEGRPASVWISNNGTGIPLEVHTTEGIYVPELLFGHLLTGSNFDDGEKRLTGGRHGYGAKLANIFSDSFVFDAVDAEKGKKYTQAWSGNMSVAGPPELEELGEKAASGTTPAPASESYTCVSFCPDLPRLTGDPAAATIDDKDYSVMCRRVLDAAGCAAGGLSVYLNGTDVSMASFGEYARLYRGEGAAPVRFCTPGPRWEVGVGLSETGSFEAVSFVNGMATPRGGTHVQAIAHQVAKRVHEKACRADPGLSGVLTPGMAKKSLFLACNAYIENPSFDSQMKECLTSGPQTFGSSCALPERFLRDLVKPLEKGGPGIVEEVLRAARGKQQASLFKQVGGKKTKRQLLSIPKLEDAHEAASGASSCCTLILTEGDSAKALAVAGLENIGRDRFGVFPLRGKFLNVRHATVDQLSRNAEVKALVAILGLDFDKEYRTREERESLRYGRVMLMTDQDTDGSHIKGLVMNFFRHFWPGLLQPATSGESTPGVEQEEDQDQEQDQQPFLSSFLTPLLKATRKGRKAETLSFYSMAEYNAWRKGLLENQDASESIGNWKVKYYKGLGTSTPTEAKEYFADFDKHHVRFRWNSNRDGELLDKVFDKARAADRRDWIETVYDPDATVSYDATRTGNSLTYEDFVNKEMIHFSNSDNVRSIPSVVDGLKPSQRKVLHACFKRKLKSEIKVAQLSGYCAEHTAYHHGEASLQGTIIGMAQDFVGSNNLNLLTPSGQFGTRLAGGEDAASPRYIFTRLSPVSRYLFPEEDDILLDYLEEDGQRIEPRFFCPIIPLLLVNGSQGIGTGWSTFIPQHDPISVLDYVRAKLDESLHLPQIEPYTKGFQGRIERTENGYKSYGSIKALNKRTVVIDELPIGVWTNSYKALLLRMQTKGAIVDFKENHTTTKVSFTIRLKPSQMIRMEQTGLEHAFKLTSNLLLTNMNAFNADGLIQKFDSPESIADAYFPTRLSLYDDRKSVLTSEMNYKSEVLKNKARFIQLVSDGKIHLVGGQMTEEKTVSELTSFGFRTVEELNSLRNNNSIHDKLAGCDVGPSENDEVVEENYNGKSSFDYLFKMPLSSLTSDRISALMKEAAETESNLNDIRGLRSEELWLSDLDKLASRL</sequence>
<gene>
    <name evidence="19" type="ORF">PSNMU_V1.4_AUG-EV-PASAV3_0023820</name>
</gene>
<feature type="active site" description="O-(5'-phospho-DNA)-tyrosine intermediate" evidence="14">
    <location>
        <position position="1964"/>
    </location>
</feature>
<dbReference type="InterPro" id="IPR003594">
    <property type="entry name" value="HATPase_dom"/>
</dbReference>
<dbReference type="InterPro" id="IPR001241">
    <property type="entry name" value="Topo_IIA"/>
</dbReference>
<keyword evidence="11 14" id="KW-0799">Topoisomerase</keyword>
<dbReference type="InterPro" id="IPR031660">
    <property type="entry name" value="TOPRIM_C"/>
</dbReference>
<dbReference type="Gene3D" id="1.10.268.10">
    <property type="entry name" value="Topoisomerase, domain 3"/>
    <property type="match status" value="1"/>
</dbReference>
<protein>
    <recommendedName>
        <fullName evidence="6">DNA topoisomerase (ATP-hydrolyzing)</fullName>
        <ecNumber evidence="6">5.6.2.2</ecNumber>
    </recommendedName>
</protein>
<dbReference type="Pfam" id="PF00204">
    <property type="entry name" value="DNA_gyraseB"/>
    <property type="match status" value="1"/>
</dbReference>
<evidence type="ECO:0000256" key="4">
    <source>
        <dbReference type="ARBA" id="ARBA00004229"/>
    </source>
</evidence>
<dbReference type="FunFam" id="3.40.50.670:FF:000001">
    <property type="entry name" value="DNA topoisomerase 2"/>
    <property type="match status" value="1"/>
</dbReference>
<dbReference type="InterPro" id="IPR006171">
    <property type="entry name" value="TOPRIM_dom"/>
</dbReference>
<evidence type="ECO:0000256" key="11">
    <source>
        <dbReference type="ARBA" id="ARBA00023029"/>
    </source>
</evidence>
<keyword evidence="16" id="KW-0732">Signal</keyword>
<dbReference type="Gene3D" id="3.30.1360.40">
    <property type="match status" value="1"/>
</dbReference>
<evidence type="ECO:0000256" key="2">
    <source>
        <dbReference type="ARBA" id="ARBA00001913"/>
    </source>
</evidence>
<dbReference type="InterPro" id="IPR013759">
    <property type="entry name" value="Topo_IIA_B_C"/>
</dbReference>
<dbReference type="PRINTS" id="PR01158">
    <property type="entry name" value="TOPISMRASEII"/>
</dbReference>
<dbReference type="InterPro" id="IPR013760">
    <property type="entry name" value="Topo_IIA-like_dom_sf"/>
</dbReference>
<dbReference type="SUPFAM" id="SSF55874">
    <property type="entry name" value="ATPase domain of HSP90 chaperone/DNA topoisomerase II/histidine kinase"/>
    <property type="match status" value="1"/>
</dbReference>
<dbReference type="GO" id="GO:0005524">
    <property type="term" value="F:ATP binding"/>
    <property type="evidence" value="ECO:0007669"/>
    <property type="project" value="UniProtKB-KW"/>
</dbReference>
<dbReference type="GO" id="GO:0003677">
    <property type="term" value="F:DNA binding"/>
    <property type="evidence" value="ECO:0007669"/>
    <property type="project" value="UniProtKB-UniRule"/>
</dbReference>
<dbReference type="Pfam" id="PF16898">
    <property type="entry name" value="TOPRIM_C"/>
    <property type="match status" value="1"/>
</dbReference>
<dbReference type="InterPro" id="IPR050634">
    <property type="entry name" value="DNA_Topoisomerase_II"/>
</dbReference>
<dbReference type="GO" id="GO:0009507">
    <property type="term" value="C:chloroplast"/>
    <property type="evidence" value="ECO:0007669"/>
    <property type="project" value="UniProtKB-SubCell"/>
</dbReference>
<dbReference type="PROSITE" id="PS50880">
    <property type="entry name" value="TOPRIM"/>
    <property type="match status" value="1"/>
</dbReference>
<dbReference type="InterPro" id="IPR018522">
    <property type="entry name" value="TopoIIA_CS"/>
</dbReference>